<protein>
    <submittedName>
        <fullName evidence="1">Uncharacterized protein</fullName>
    </submittedName>
</protein>
<evidence type="ECO:0000313" key="1">
    <source>
        <dbReference type="EMBL" id="KAK6469553.1"/>
    </source>
</evidence>
<reference evidence="1 2" key="1">
    <citation type="submission" date="2021-05" db="EMBL/GenBank/DDBJ databases">
        <authorList>
            <person name="Zahm M."/>
            <person name="Klopp C."/>
            <person name="Cabau C."/>
            <person name="Kuhl H."/>
            <person name="Suciu R."/>
            <person name="Ciorpac M."/>
            <person name="Holostenco D."/>
            <person name="Gessner J."/>
            <person name="Wuertz S."/>
            <person name="Hohne C."/>
            <person name="Stock M."/>
            <person name="Gislard M."/>
            <person name="Lluch J."/>
            <person name="Milhes M."/>
            <person name="Lampietro C."/>
            <person name="Lopez Roques C."/>
            <person name="Donnadieu C."/>
            <person name="Du K."/>
            <person name="Schartl M."/>
            <person name="Guiguen Y."/>
        </authorList>
    </citation>
    <scope>NUCLEOTIDE SEQUENCE [LARGE SCALE GENOMIC DNA]</scope>
    <source>
        <strain evidence="1">Hh-F2</strain>
        <tissue evidence="1">Blood</tissue>
    </source>
</reference>
<dbReference type="Proteomes" id="UP001369086">
    <property type="component" value="Unassembled WGS sequence"/>
</dbReference>
<evidence type="ECO:0000313" key="2">
    <source>
        <dbReference type="Proteomes" id="UP001369086"/>
    </source>
</evidence>
<keyword evidence="2" id="KW-1185">Reference proteome</keyword>
<gene>
    <name evidence="1" type="ORF">HHUSO_G31838</name>
</gene>
<comment type="caution">
    <text evidence="1">The sequence shown here is derived from an EMBL/GenBank/DDBJ whole genome shotgun (WGS) entry which is preliminary data.</text>
</comment>
<sequence length="76" mass="8998">MLHSRVLYQAPFTRVSHQAPFTRVLYHAPFTRVLHQTPFHKGIIPCSIHMEVLWSKILSYNNRKPKLSVNECIQHF</sequence>
<name>A0ABR0YAF1_HUSHU</name>
<organism evidence="1 2">
    <name type="scientific">Huso huso</name>
    <name type="common">Beluga</name>
    <name type="synonym">Acipenser huso</name>
    <dbReference type="NCBI Taxonomy" id="61971"/>
    <lineage>
        <taxon>Eukaryota</taxon>
        <taxon>Metazoa</taxon>
        <taxon>Chordata</taxon>
        <taxon>Craniata</taxon>
        <taxon>Vertebrata</taxon>
        <taxon>Euteleostomi</taxon>
        <taxon>Actinopterygii</taxon>
        <taxon>Chondrostei</taxon>
        <taxon>Acipenseriformes</taxon>
        <taxon>Acipenseridae</taxon>
        <taxon>Huso</taxon>
    </lineage>
</organism>
<accession>A0ABR0YAF1</accession>
<proteinExistence type="predicted"/>
<dbReference type="EMBL" id="JAHFZB010000038">
    <property type="protein sequence ID" value="KAK6469553.1"/>
    <property type="molecule type" value="Genomic_DNA"/>
</dbReference>